<dbReference type="AlphaFoldDB" id="A0A6H2DHY5"/>
<dbReference type="NCBIfam" id="TIGR01134">
    <property type="entry name" value="purF"/>
    <property type="match status" value="1"/>
</dbReference>
<keyword evidence="7 10" id="KW-0479">Metal-binding</keyword>
<evidence type="ECO:0000256" key="8">
    <source>
        <dbReference type="PIRNR" id="PIRNR000485"/>
    </source>
</evidence>
<evidence type="ECO:0000256" key="12">
    <source>
        <dbReference type="SAM" id="MobiDB-lite"/>
    </source>
</evidence>
<feature type="binding site" evidence="7 11">
    <location>
        <position position="397"/>
    </location>
    <ligand>
        <name>[4Fe-4S] cluster</name>
        <dbReference type="ChEBI" id="CHEBI:49883"/>
    </ligand>
</feature>
<organism evidence="14 15">
    <name type="scientific">Parasphingorhabdus halotolerans</name>
    <dbReference type="NCBI Taxonomy" id="2725558"/>
    <lineage>
        <taxon>Bacteria</taxon>
        <taxon>Pseudomonadati</taxon>
        <taxon>Pseudomonadota</taxon>
        <taxon>Alphaproteobacteria</taxon>
        <taxon>Sphingomonadales</taxon>
        <taxon>Sphingomonadaceae</taxon>
        <taxon>Parasphingorhabdus</taxon>
    </lineage>
</organism>
<dbReference type="InterPro" id="IPR005854">
    <property type="entry name" value="PurF"/>
</dbReference>
<evidence type="ECO:0000256" key="9">
    <source>
        <dbReference type="PIRSR" id="PIRSR000485-1"/>
    </source>
</evidence>
<keyword evidence="7 11" id="KW-0411">Iron-sulfur</keyword>
<keyword evidence="7 11" id="KW-0408">Iron</keyword>
<keyword evidence="15" id="KW-1185">Reference proteome</keyword>
<evidence type="ECO:0000259" key="13">
    <source>
        <dbReference type="PROSITE" id="PS51278"/>
    </source>
</evidence>
<feature type="active site" description="Nucleophile" evidence="7 9">
    <location>
        <position position="16"/>
    </location>
</feature>
<keyword evidence="6 7" id="KW-0315">Glutamine amidotransferase</keyword>
<evidence type="ECO:0000256" key="2">
    <source>
        <dbReference type="ARBA" id="ARBA00010138"/>
    </source>
</evidence>
<feature type="region of interest" description="Disordered" evidence="12">
    <location>
        <begin position="464"/>
        <end position="504"/>
    </location>
</feature>
<dbReference type="Pfam" id="PF13537">
    <property type="entry name" value="GATase_7"/>
    <property type="match status" value="1"/>
</dbReference>
<keyword evidence="7 10" id="KW-0460">Magnesium</keyword>
<feature type="binding site" evidence="7 11">
    <location>
        <position position="453"/>
    </location>
    <ligand>
        <name>[4Fe-4S] cluster</name>
        <dbReference type="ChEBI" id="CHEBI:49883"/>
    </ligand>
</feature>
<dbReference type="KEGG" id="phao:HF685_00325"/>
<dbReference type="InterPro" id="IPR035584">
    <property type="entry name" value="PurF_N"/>
</dbReference>
<comment type="similarity">
    <text evidence="2 7 8">In the C-terminal section; belongs to the purine/pyrimidine phosphoribosyltransferase family.</text>
</comment>
<evidence type="ECO:0000256" key="5">
    <source>
        <dbReference type="ARBA" id="ARBA00022755"/>
    </source>
</evidence>
<dbReference type="RefSeq" id="WP_168817583.1">
    <property type="nucleotide sequence ID" value="NZ_CP051217.1"/>
</dbReference>
<feature type="binding site" evidence="7 11">
    <location>
        <position position="456"/>
    </location>
    <ligand>
        <name>[4Fe-4S] cluster</name>
        <dbReference type="ChEBI" id="CHEBI:49883"/>
    </ligand>
</feature>
<dbReference type="GO" id="GO:0004044">
    <property type="term" value="F:amidophosphoribosyltransferase activity"/>
    <property type="evidence" value="ECO:0007669"/>
    <property type="project" value="UniProtKB-UniRule"/>
</dbReference>
<evidence type="ECO:0000256" key="11">
    <source>
        <dbReference type="PIRSR" id="PIRSR000485-3"/>
    </source>
</evidence>
<dbReference type="GO" id="GO:0000287">
    <property type="term" value="F:magnesium ion binding"/>
    <property type="evidence" value="ECO:0007669"/>
    <property type="project" value="UniProtKB-UniRule"/>
</dbReference>
<feature type="binding site" evidence="7 10">
    <location>
        <position position="298"/>
    </location>
    <ligand>
        <name>Mg(2+)</name>
        <dbReference type="ChEBI" id="CHEBI:18420"/>
    </ligand>
</feature>
<evidence type="ECO:0000256" key="3">
    <source>
        <dbReference type="ARBA" id="ARBA00022676"/>
    </source>
</evidence>
<dbReference type="GO" id="GO:0006189">
    <property type="term" value="P:'de novo' IMP biosynthetic process"/>
    <property type="evidence" value="ECO:0007669"/>
    <property type="project" value="UniProtKB-UniRule"/>
</dbReference>
<dbReference type="GO" id="GO:0009113">
    <property type="term" value="P:purine nucleobase biosynthetic process"/>
    <property type="evidence" value="ECO:0007669"/>
    <property type="project" value="UniProtKB-UniRule"/>
</dbReference>
<dbReference type="Gene3D" id="3.40.50.2020">
    <property type="match status" value="1"/>
</dbReference>
<sequence length="504" mass="54755">MITTHPFDDDKLREECGVFGVAGAEDAAAMVALGLHALQHRGQEAAGITARNGREFYSHRALGPVAGNFDSQEIMDRLRGDYACGHVRYSTTGAGTLRNIQPLEADLASGGFAIAHNGNISNALKLRHELVRTGSIFQSTSDTEVIIHLVATSQYRTLLDKFIDALRRVEGAYSLICMTPEGMIACRDPLGIRPLVIGKVGDAYVFASETVALDLVGAEYVRSVEAGELVVVSGGELRSHRPFGTTKARPCIFEHVYFSRPDSIVDGSSVYSVRKAIGAELAIENPVDADYVIPVPDSGTPAAIGYAEQSKIPFELGIIRSHYVGRTFIQPGDGVRHLGVKLKHNANRPLVNGKKIVLIDDSIVRGTTSLKIVQMMREAGAAEVHMRIASPPTMHSCFYGVNTPKREKLLASAKSVDEMCEYIQADSLSFVSIDGLYRAVGEDARQDIQPQYCDACFTGAYPTPLTDQDSKEEPDQLSMLNERVAPRDNSSLTEQVNELTEQVG</sequence>
<comment type="cofactor">
    <cofactor evidence="7 11">
        <name>[4Fe-4S] cluster</name>
        <dbReference type="ChEBI" id="CHEBI:49883"/>
    </cofactor>
    <text evidence="7 11">Binds 1 [4Fe-4S] cluster per subunit.</text>
</comment>
<dbReference type="PIRSF" id="PIRSF000485">
    <property type="entry name" value="Amd_phspho_trans"/>
    <property type="match status" value="1"/>
</dbReference>
<keyword evidence="5 7" id="KW-0658">Purine biosynthesis</keyword>
<dbReference type="InterPro" id="IPR017932">
    <property type="entry name" value="GATase_2_dom"/>
</dbReference>
<feature type="binding site" evidence="7 10">
    <location>
        <position position="361"/>
    </location>
    <ligand>
        <name>Mg(2+)</name>
        <dbReference type="ChEBI" id="CHEBI:18420"/>
    </ligand>
</feature>
<dbReference type="PROSITE" id="PS51278">
    <property type="entry name" value="GATASE_TYPE_2"/>
    <property type="match status" value="1"/>
</dbReference>
<dbReference type="HAMAP" id="MF_01931">
    <property type="entry name" value="PurF"/>
    <property type="match status" value="1"/>
</dbReference>
<keyword evidence="3 7" id="KW-0328">Glycosyltransferase</keyword>
<dbReference type="InterPro" id="IPR000836">
    <property type="entry name" value="PRTase_dom"/>
</dbReference>
<keyword evidence="7" id="KW-0004">4Fe-4S</keyword>
<comment type="cofactor">
    <cofactor evidence="7 10">
        <name>Mg(2+)</name>
        <dbReference type="ChEBI" id="CHEBI:18420"/>
    </cofactor>
    <text evidence="7 10">Binds 1 Mg(2+) ion per subunit.</text>
</comment>
<reference evidence="14 15" key="1">
    <citation type="submission" date="2020-04" db="EMBL/GenBank/DDBJ databases">
        <title>Genome sequence for Sphingorhabdus sp. strain M1.</title>
        <authorList>
            <person name="Park S.-J."/>
        </authorList>
    </citation>
    <scope>NUCLEOTIDE SEQUENCE [LARGE SCALE GENOMIC DNA]</scope>
    <source>
        <strain evidence="14 15">JK6</strain>
    </source>
</reference>
<name>A0A6H2DHY5_9SPHN</name>
<dbReference type="SUPFAM" id="SSF56235">
    <property type="entry name" value="N-terminal nucleophile aminohydrolases (Ntn hydrolases)"/>
    <property type="match status" value="1"/>
</dbReference>
<accession>A0A6H2DHY5</accession>
<dbReference type="CDD" id="cd06223">
    <property type="entry name" value="PRTases_typeI"/>
    <property type="match status" value="1"/>
</dbReference>
<feature type="binding site" evidence="7 11">
    <location>
        <position position="251"/>
    </location>
    <ligand>
        <name>[4Fe-4S] cluster</name>
        <dbReference type="ChEBI" id="CHEBI:49883"/>
    </ligand>
</feature>
<dbReference type="PANTHER" id="PTHR11907">
    <property type="entry name" value="AMIDOPHOSPHORIBOSYLTRANSFERASE"/>
    <property type="match status" value="1"/>
</dbReference>
<feature type="binding site" evidence="7 10">
    <location>
        <position position="360"/>
    </location>
    <ligand>
        <name>Mg(2+)</name>
        <dbReference type="ChEBI" id="CHEBI:18420"/>
    </ligand>
</feature>
<dbReference type="SUPFAM" id="SSF53271">
    <property type="entry name" value="PRTase-like"/>
    <property type="match status" value="1"/>
</dbReference>
<protein>
    <recommendedName>
        <fullName evidence="7">Amidophosphoribosyltransferase</fullName>
        <shortName evidence="7">ATase</shortName>
        <ecNumber evidence="7">2.4.2.14</ecNumber>
    </recommendedName>
    <alternativeName>
        <fullName evidence="7">Glutamine phosphoribosylpyrophosphate amidotransferase</fullName>
        <shortName evidence="7">GPATase</shortName>
    </alternativeName>
</protein>
<evidence type="ECO:0000256" key="6">
    <source>
        <dbReference type="ARBA" id="ARBA00022962"/>
    </source>
</evidence>
<evidence type="ECO:0000256" key="4">
    <source>
        <dbReference type="ARBA" id="ARBA00022679"/>
    </source>
</evidence>
<feature type="compositionally biased region" description="Polar residues" evidence="12">
    <location>
        <begin position="488"/>
        <end position="504"/>
    </location>
</feature>
<comment type="pathway">
    <text evidence="1 7 8">Purine metabolism; IMP biosynthesis via de novo pathway; N(1)-(5-phospho-D-ribosyl)glycinamide from 5-phospho-alpha-D-ribose 1-diphosphate: step 1/2.</text>
</comment>
<dbReference type="Gene3D" id="3.60.20.10">
    <property type="entry name" value="Glutamine Phosphoribosylpyrophosphate, subunit 1, domain 1"/>
    <property type="match status" value="1"/>
</dbReference>
<evidence type="ECO:0000256" key="1">
    <source>
        <dbReference type="ARBA" id="ARBA00005209"/>
    </source>
</evidence>
<evidence type="ECO:0000313" key="14">
    <source>
        <dbReference type="EMBL" id="QJB67944.1"/>
    </source>
</evidence>
<dbReference type="EC" id="2.4.2.14" evidence="7"/>
<dbReference type="Proteomes" id="UP000501600">
    <property type="component" value="Chromosome"/>
</dbReference>
<gene>
    <name evidence="7" type="primary">purF</name>
    <name evidence="14" type="ORF">HF685_00325</name>
</gene>
<feature type="domain" description="Glutamine amidotransferase type-2" evidence="13">
    <location>
        <begin position="16"/>
        <end position="235"/>
    </location>
</feature>
<dbReference type="GO" id="GO:0051539">
    <property type="term" value="F:4 iron, 4 sulfur cluster binding"/>
    <property type="evidence" value="ECO:0007669"/>
    <property type="project" value="UniProtKB-KW"/>
</dbReference>
<dbReference type="EMBL" id="CP051217">
    <property type="protein sequence ID" value="QJB67944.1"/>
    <property type="molecule type" value="Genomic_DNA"/>
</dbReference>
<comment type="catalytic activity">
    <reaction evidence="7 8">
        <text>5-phospho-beta-D-ribosylamine + L-glutamate + diphosphate = 5-phospho-alpha-D-ribose 1-diphosphate + L-glutamine + H2O</text>
        <dbReference type="Rhea" id="RHEA:14905"/>
        <dbReference type="ChEBI" id="CHEBI:15377"/>
        <dbReference type="ChEBI" id="CHEBI:29985"/>
        <dbReference type="ChEBI" id="CHEBI:33019"/>
        <dbReference type="ChEBI" id="CHEBI:58017"/>
        <dbReference type="ChEBI" id="CHEBI:58359"/>
        <dbReference type="ChEBI" id="CHEBI:58681"/>
        <dbReference type="EC" id="2.4.2.14"/>
    </reaction>
</comment>
<proteinExistence type="inferred from homology"/>
<evidence type="ECO:0000313" key="15">
    <source>
        <dbReference type="Proteomes" id="UP000501600"/>
    </source>
</evidence>
<comment type="function">
    <text evidence="7">Catalyzes the formation of phosphoribosylamine from phosphoribosylpyrophosphate (PRPP) and glutamine.</text>
</comment>
<evidence type="ECO:0000256" key="7">
    <source>
        <dbReference type="HAMAP-Rule" id="MF_01931"/>
    </source>
</evidence>
<dbReference type="InterPro" id="IPR029055">
    <property type="entry name" value="Ntn_hydrolases_N"/>
</dbReference>
<dbReference type="CDD" id="cd00715">
    <property type="entry name" value="GPATase_N"/>
    <property type="match status" value="1"/>
</dbReference>
<dbReference type="UniPathway" id="UPA00074">
    <property type="reaction ID" value="UER00124"/>
</dbReference>
<keyword evidence="4 7" id="KW-0808">Transferase</keyword>
<evidence type="ECO:0000256" key="10">
    <source>
        <dbReference type="PIRSR" id="PIRSR000485-2"/>
    </source>
</evidence>
<dbReference type="InterPro" id="IPR029057">
    <property type="entry name" value="PRTase-like"/>
</dbReference>